<keyword evidence="2" id="KW-1185">Reference proteome</keyword>
<comment type="caution">
    <text evidence="1">The sequence shown here is derived from an EMBL/GenBank/DDBJ whole genome shotgun (WGS) entry which is preliminary data.</text>
</comment>
<evidence type="ECO:0000313" key="2">
    <source>
        <dbReference type="Proteomes" id="UP000004110"/>
    </source>
</evidence>
<accession>A0ABC9NC28</accession>
<reference evidence="1" key="1">
    <citation type="submission" date="2007-06" db="EMBL/GenBank/DDBJ databases">
        <authorList>
            <person name="Fulton L."/>
            <person name="Clifton S."/>
            <person name="Fulton B."/>
            <person name="Xu J."/>
            <person name="Minx P."/>
            <person name="Pepin K.H."/>
            <person name="Johnson M."/>
            <person name="Thiruvilangam P."/>
            <person name="Bhonagiri V."/>
            <person name="Nash W.E."/>
            <person name="Mardis E.R."/>
            <person name="Wilson R.K."/>
        </authorList>
    </citation>
    <scope>NUCLEOTIDE SEQUENCE [LARGE SCALE GENOMIC DNA]</scope>
    <source>
        <strain evidence="1">ATCC 8492</strain>
    </source>
</reference>
<protein>
    <submittedName>
        <fullName evidence="1">Uncharacterized protein</fullName>
    </submittedName>
</protein>
<reference evidence="1" key="2">
    <citation type="submission" date="2013-11" db="EMBL/GenBank/DDBJ databases">
        <title>Draft genome sequence of Bacteroides uniformis (ATCC 8492).</title>
        <authorList>
            <person name="Sudarsanam P."/>
            <person name="Ley R."/>
            <person name="Guruge J."/>
            <person name="Turnbaugh P.J."/>
            <person name="Mahowald M."/>
            <person name="Liep D."/>
            <person name="Gordon J."/>
        </authorList>
    </citation>
    <scope>NUCLEOTIDE SEQUENCE</scope>
    <source>
        <strain evidence="1">ATCC 8492</strain>
    </source>
</reference>
<dbReference type="Proteomes" id="UP000004110">
    <property type="component" value="Unassembled WGS sequence"/>
</dbReference>
<organism evidence="1 2">
    <name type="scientific">Bacteroides uniformis (strain ATCC 8492 / DSM 6597 / CCUG 4942 / CIP 103695 / JCM 5828 / KCTC 5204 / NCTC 13054 / VPI 0061)</name>
    <dbReference type="NCBI Taxonomy" id="411479"/>
    <lineage>
        <taxon>Bacteria</taxon>
        <taxon>Pseudomonadati</taxon>
        <taxon>Bacteroidota</taxon>
        <taxon>Bacteroidia</taxon>
        <taxon>Bacteroidales</taxon>
        <taxon>Bacteroidaceae</taxon>
        <taxon>Bacteroides</taxon>
    </lineage>
</organism>
<dbReference type="AlphaFoldDB" id="A0ABC9NC28"/>
<proteinExistence type="predicted"/>
<gene>
    <name evidence="1" type="ORF">BACUNI_02300</name>
</gene>
<name>A0ABC9NC28_BACUC</name>
<evidence type="ECO:0000313" key="1">
    <source>
        <dbReference type="EMBL" id="EDO54292.1"/>
    </source>
</evidence>
<sequence>MLSFLIKRNVIAKSMDNLLPMQEKEKKNKMFVSQGVPML</sequence>
<dbReference type="EMBL" id="AAYH02000043">
    <property type="protein sequence ID" value="EDO54292.1"/>
    <property type="molecule type" value="Genomic_DNA"/>
</dbReference>